<feature type="region of interest" description="Disordered" evidence="9">
    <location>
        <begin position="1"/>
        <end position="27"/>
    </location>
</feature>
<keyword evidence="11" id="KW-1185">Reference proteome</keyword>
<evidence type="ECO:0000256" key="4">
    <source>
        <dbReference type="ARBA" id="ARBA00022833"/>
    </source>
</evidence>
<dbReference type="InterPro" id="IPR036265">
    <property type="entry name" value="HIT-like_sf"/>
</dbReference>
<evidence type="ECO:0000313" key="11">
    <source>
        <dbReference type="Proteomes" id="UP000192223"/>
    </source>
</evidence>
<evidence type="ECO:0000259" key="10">
    <source>
        <dbReference type="PROSITE" id="PS51084"/>
    </source>
</evidence>
<dbReference type="PANTHER" id="PTHR12486">
    <property type="entry name" value="APRATAXIN-RELATED"/>
    <property type="match status" value="1"/>
</dbReference>
<dbReference type="PROSITE" id="PS51084">
    <property type="entry name" value="HIT_2"/>
    <property type="match status" value="1"/>
</dbReference>
<keyword evidence="5" id="KW-0238">DNA-binding</keyword>
<keyword evidence="7" id="KW-0539">Nucleus</keyword>
<dbReference type="Pfam" id="PF11969">
    <property type="entry name" value="DcpS_C"/>
    <property type="match status" value="1"/>
</dbReference>
<dbReference type="RefSeq" id="XP_018320976.1">
    <property type="nucleotide sequence ID" value="XM_018465474.2"/>
</dbReference>
<dbReference type="Gene3D" id="3.30.428.10">
    <property type="entry name" value="HIT-like"/>
    <property type="match status" value="1"/>
</dbReference>
<comment type="caution">
    <text evidence="8">Lacks conserved residue(s) required for the propagation of feature annotation.</text>
</comment>
<evidence type="ECO:0000256" key="2">
    <source>
        <dbReference type="ARBA" id="ARBA00022723"/>
    </source>
</evidence>
<dbReference type="GO" id="GO:0046872">
    <property type="term" value="F:metal ion binding"/>
    <property type="evidence" value="ECO:0007669"/>
    <property type="project" value="UniProtKB-KW"/>
</dbReference>
<evidence type="ECO:0000256" key="9">
    <source>
        <dbReference type="SAM" id="MobiDB-lite"/>
    </source>
</evidence>
<evidence type="ECO:0000256" key="8">
    <source>
        <dbReference type="PROSITE-ProRule" id="PRU00464"/>
    </source>
</evidence>
<keyword evidence="6" id="KW-0234">DNA repair</keyword>
<evidence type="ECO:0000313" key="13">
    <source>
        <dbReference type="RefSeq" id="XP_025836834.1"/>
    </source>
</evidence>
<dbReference type="GeneID" id="108734079"/>
<dbReference type="OrthoDB" id="3512845at2759"/>
<evidence type="ECO:0000256" key="5">
    <source>
        <dbReference type="ARBA" id="ARBA00023125"/>
    </source>
</evidence>
<keyword evidence="4" id="KW-0862">Zinc</keyword>
<dbReference type="GO" id="GO:0003725">
    <property type="term" value="F:double-stranded RNA binding"/>
    <property type="evidence" value="ECO:0007669"/>
    <property type="project" value="TreeGrafter"/>
</dbReference>
<organism evidence="11 12">
    <name type="scientific">Agrilus planipennis</name>
    <name type="common">Emerald ash borer</name>
    <name type="synonym">Agrilus marcopoli</name>
    <dbReference type="NCBI Taxonomy" id="224129"/>
    <lineage>
        <taxon>Eukaryota</taxon>
        <taxon>Metazoa</taxon>
        <taxon>Ecdysozoa</taxon>
        <taxon>Arthropoda</taxon>
        <taxon>Hexapoda</taxon>
        <taxon>Insecta</taxon>
        <taxon>Pterygota</taxon>
        <taxon>Neoptera</taxon>
        <taxon>Endopterygota</taxon>
        <taxon>Coleoptera</taxon>
        <taxon>Polyphaga</taxon>
        <taxon>Elateriformia</taxon>
        <taxon>Buprestoidea</taxon>
        <taxon>Buprestidae</taxon>
        <taxon>Agrilinae</taxon>
        <taxon>Agrilus</taxon>
    </lineage>
</organism>
<dbReference type="Pfam" id="PF16278">
    <property type="entry name" value="zf-C2HE"/>
    <property type="match status" value="1"/>
</dbReference>
<dbReference type="RefSeq" id="XP_025836834.1">
    <property type="nucleotide sequence ID" value="XM_025981049.1"/>
</dbReference>
<dbReference type="GO" id="GO:0033699">
    <property type="term" value="F:DNA 5'-adenosine monophosphate hydrolase activity"/>
    <property type="evidence" value="ECO:0007669"/>
    <property type="project" value="TreeGrafter"/>
</dbReference>
<dbReference type="AlphaFoldDB" id="A0A1W4WAF8"/>
<comment type="subcellular location">
    <subcellularLocation>
        <location evidence="1">Nucleus</location>
    </subcellularLocation>
</comment>
<feature type="compositionally biased region" description="Basic residues" evidence="9">
    <location>
        <begin position="1"/>
        <end position="10"/>
    </location>
</feature>
<dbReference type="PANTHER" id="PTHR12486:SF4">
    <property type="entry name" value="APRATAXIN"/>
    <property type="match status" value="1"/>
</dbReference>
<protein>
    <submittedName>
        <fullName evidence="12 13">Aprataxin-like</fullName>
    </submittedName>
</protein>
<dbReference type="KEGG" id="apln:108734079"/>
<dbReference type="GO" id="GO:0030983">
    <property type="term" value="F:mismatched DNA binding"/>
    <property type="evidence" value="ECO:0007669"/>
    <property type="project" value="TreeGrafter"/>
</dbReference>
<dbReference type="Proteomes" id="UP000192223">
    <property type="component" value="Unplaced"/>
</dbReference>
<accession>A0A1W4WAF8</accession>
<gene>
    <name evidence="12 13" type="primary">LOC108734079</name>
</gene>
<proteinExistence type="predicted"/>
<evidence type="ECO:0000256" key="6">
    <source>
        <dbReference type="ARBA" id="ARBA00023204"/>
    </source>
</evidence>
<evidence type="ECO:0000256" key="1">
    <source>
        <dbReference type="ARBA" id="ARBA00004123"/>
    </source>
</evidence>
<feature type="domain" description="HIT" evidence="10">
    <location>
        <begin position="34"/>
        <end position="138"/>
    </location>
</feature>
<evidence type="ECO:0000313" key="12">
    <source>
        <dbReference type="RefSeq" id="XP_018320976.1"/>
    </source>
</evidence>
<keyword evidence="3" id="KW-0227">DNA damage</keyword>
<dbReference type="GO" id="GO:0005634">
    <property type="term" value="C:nucleus"/>
    <property type="evidence" value="ECO:0007669"/>
    <property type="project" value="UniProtKB-SubCell"/>
</dbReference>
<evidence type="ECO:0000256" key="7">
    <source>
        <dbReference type="ARBA" id="ARBA00023242"/>
    </source>
</evidence>
<sequence length="206" mass="23819">MSGKTSKRKSSSNANSSNKKVKTENQTDKKGHWAFGLLSAVNDPKLLITEDDKITIIKDKYPKAEVHYLVLPKEDIKSLKAVQKEHTSLLKHMEKVGERIFKEKHPGMSFKMGYHSEPSMTRLHLHVISDDMKSDCLKTKKHWNSFNTDFFLNSTQVREQLESLGKIIIPSAEKCKEWMSKPLKCHKCDFFPLNMPDLKRHLSDKH</sequence>
<dbReference type="GO" id="GO:0003697">
    <property type="term" value="F:single-stranded DNA binding"/>
    <property type="evidence" value="ECO:0007669"/>
    <property type="project" value="TreeGrafter"/>
</dbReference>
<evidence type="ECO:0000256" key="3">
    <source>
        <dbReference type="ARBA" id="ARBA00022763"/>
    </source>
</evidence>
<dbReference type="SUPFAM" id="SSF54197">
    <property type="entry name" value="HIT-like"/>
    <property type="match status" value="1"/>
</dbReference>
<dbReference type="InterPro" id="IPR011146">
    <property type="entry name" value="HIT-like"/>
</dbReference>
<dbReference type="STRING" id="224129.A0A1W4WAF8"/>
<dbReference type="InterPro" id="IPR032566">
    <property type="entry name" value="Znf-C2HE"/>
</dbReference>
<dbReference type="GO" id="GO:0000012">
    <property type="term" value="P:single strand break repair"/>
    <property type="evidence" value="ECO:0007669"/>
    <property type="project" value="TreeGrafter"/>
</dbReference>
<name>A0A1W4WAF8_AGRPL</name>
<reference evidence="12 13" key="1">
    <citation type="submission" date="2025-04" db="UniProtKB">
        <authorList>
            <consortium name="RefSeq"/>
        </authorList>
    </citation>
    <scope>IDENTIFICATION</scope>
    <source>
        <tissue evidence="12 13">Entire body</tissue>
    </source>
</reference>
<keyword evidence="2" id="KW-0479">Metal-binding</keyword>
<dbReference type="GO" id="GO:1990165">
    <property type="term" value="F:single-strand break-containing DNA binding"/>
    <property type="evidence" value="ECO:0007669"/>
    <property type="project" value="TreeGrafter"/>
</dbReference>
<dbReference type="FunFam" id="3.30.428.10:FF:000004">
    <property type="entry name" value="aprataxin isoform X2"/>
    <property type="match status" value="1"/>
</dbReference>